<feature type="domain" description="MacB-like periplasmic core" evidence="8">
    <location>
        <begin position="109"/>
        <end position="320"/>
    </location>
</feature>
<evidence type="ECO:0000313" key="10">
    <source>
        <dbReference type="Proteomes" id="UP001597512"/>
    </source>
</evidence>
<protein>
    <submittedName>
        <fullName evidence="9">ABC transporter permease</fullName>
    </submittedName>
</protein>
<evidence type="ECO:0000256" key="6">
    <source>
        <dbReference type="SAM" id="Phobius"/>
    </source>
</evidence>
<proteinExistence type="predicted"/>
<keyword evidence="3 6" id="KW-0812">Transmembrane</keyword>
<dbReference type="Pfam" id="PF12704">
    <property type="entry name" value="MacB_PCD"/>
    <property type="match status" value="1"/>
</dbReference>
<feature type="transmembrane region" description="Helical" evidence="6">
    <location>
        <begin position="744"/>
        <end position="768"/>
    </location>
</feature>
<comment type="subcellular location">
    <subcellularLocation>
        <location evidence="1">Cell membrane</location>
        <topology evidence="1">Multi-pass membrane protein</topology>
    </subcellularLocation>
</comment>
<dbReference type="NCBIfam" id="NF038404">
    <property type="entry name" value="perm_prefix_2"/>
    <property type="match status" value="1"/>
</dbReference>
<evidence type="ECO:0000313" key="9">
    <source>
        <dbReference type="EMBL" id="MFD2937555.1"/>
    </source>
</evidence>
<reference evidence="10" key="1">
    <citation type="journal article" date="2019" name="Int. J. Syst. Evol. Microbiol.">
        <title>The Global Catalogue of Microorganisms (GCM) 10K type strain sequencing project: providing services to taxonomists for standard genome sequencing and annotation.</title>
        <authorList>
            <consortium name="The Broad Institute Genomics Platform"/>
            <consortium name="The Broad Institute Genome Sequencing Center for Infectious Disease"/>
            <person name="Wu L."/>
            <person name="Ma J."/>
        </authorList>
    </citation>
    <scope>NUCLEOTIDE SEQUENCE [LARGE SCALE GENOMIC DNA]</scope>
    <source>
        <strain evidence="10">KCTC 52490</strain>
    </source>
</reference>
<dbReference type="RefSeq" id="WP_381507753.1">
    <property type="nucleotide sequence ID" value="NZ_JBHUOM010000036.1"/>
</dbReference>
<dbReference type="InterPro" id="IPR047699">
    <property type="entry name" value="Permease_put_prefix"/>
</dbReference>
<dbReference type="PANTHER" id="PTHR30572">
    <property type="entry name" value="MEMBRANE COMPONENT OF TRANSPORTER-RELATED"/>
    <property type="match status" value="1"/>
</dbReference>
<feature type="domain" description="ABC3 transporter permease C-terminal" evidence="7">
    <location>
        <begin position="748"/>
        <end position="860"/>
    </location>
</feature>
<keyword evidence="4 6" id="KW-1133">Transmembrane helix</keyword>
<comment type="caution">
    <text evidence="9">The sequence shown here is derived from an EMBL/GenBank/DDBJ whole genome shotgun (WGS) entry which is preliminary data.</text>
</comment>
<dbReference type="Proteomes" id="UP001597512">
    <property type="component" value="Unassembled WGS sequence"/>
</dbReference>
<feature type="transmembrane region" description="Helical" evidence="6">
    <location>
        <begin position="780"/>
        <end position="810"/>
    </location>
</feature>
<organism evidence="9 10">
    <name type="scientific">Spirosoma flavum</name>
    <dbReference type="NCBI Taxonomy" id="2048557"/>
    <lineage>
        <taxon>Bacteria</taxon>
        <taxon>Pseudomonadati</taxon>
        <taxon>Bacteroidota</taxon>
        <taxon>Cytophagia</taxon>
        <taxon>Cytophagales</taxon>
        <taxon>Cytophagaceae</taxon>
        <taxon>Spirosoma</taxon>
    </lineage>
</organism>
<feature type="transmembrane region" description="Helical" evidence="6">
    <location>
        <begin position="454"/>
        <end position="480"/>
    </location>
</feature>
<feature type="transmembrane region" description="Helical" evidence="6">
    <location>
        <begin position="411"/>
        <end position="434"/>
    </location>
</feature>
<dbReference type="PANTHER" id="PTHR30572:SF18">
    <property type="entry name" value="ABC-TYPE MACROLIDE FAMILY EXPORT SYSTEM PERMEASE COMPONENT 2"/>
    <property type="match status" value="1"/>
</dbReference>
<evidence type="ECO:0000259" key="8">
    <source>
        <dbReference type="Pfam" id="PF12704"/>
    </source>
</evidence>
<keyword evidence="10" id="KW-1185">Reference proteome</keyword>
<feature type="transmembrane region" description="Helical" evidence="6">
    <location>
        <begin position="830"/>
        <end position="850"/>
    </location>
</feature>
<feature type="domain" description="ABC3 transporter permease C-terminal" evidence="7">
    <location>
        <begin position="366"/>
        <end position="476"/>
    </location>
</feature>
<evidence type="ECO:0000256" key="2">
    <source>
        <dbReference type="ARBA" id="ARBA00022475"/>
    </source>
</evidence>
<feature type="transmembrane region" description="Helical" evidence="6">
    <location>
        <begin position="501"/>
        <end position="521"/>
    </location>
</feature>
<feature type="transmembrane region" description="Helical" evidence="6">
    <location>
        <begin position="360"/>
        <end position="382"/>
    </location>
</feature>
<sequence>MGRLTSRKEGHTKPPSWATWLLSRFSPPGLEDELQGDLLEMYAFWIKTIGIRGARWRYALAVLRLIRPFTWSIRQQSDYYFQLSSLHPDMIRNYLKIAWRSLLRNRLLSTINVVGLALGMSCSLVIWLWVNDELRVNRGFPDGNRVYFVRQTNGTYTNEYTPGPLAEALKKDVPQVEKATKFLSWASDYLIQVGPKSAKAKGIYATADFFAIFQYPILNGSPSQAIQSPNTIVITRLLAEAYFGTTDAVGRTLRLNNDKYYRVGAVIENVPKSSTIQFDWVVNFGVAEEDWMKVWGNNSFQTYVKLRTNTSQAQAEASMKGLLKHYQADATDEPILQSIGDVYLYGDYANGKPVGGRIGYVRTFGLVALLILLVACVNYMNLATARSVLRTKEVGIRKVVGARRSSLASQFLGEAALISGISALLALGLVYLLLPTINELVGKQLVIDLAAPAFWSILLLLMGITSLVSGSYPALFLSAMQPILVLKGSGSMVAGGSRFRKLLVVFQFSLALFLIVGMIVIGRQMQYVRTKHLGLDRENLIRVPIEGNLLSKMETFRQELQRSGAIEAITTSGEVPVQIGSSGMTNDMIWPGKDPALKEVIYTMKVGYDFTKTLKIRLLAGRDLTSADSGAYYLVNESAVKLMKLKNPVDTEISFQIGKGRIVGVMQDFHLNSLHEPIRPLILSLYPKWTNHFLIRTHLGRLEEALRLTEQTVKRLNPGYPFSYHFVNEDYEAMYRSETLVNTLINHFGVLAIIISCLGLFGLATFTAEQRTKEIGVRKVLGASVASIVGLLSTDFLKLVFIALLIASPVAWYTMNQWLQNFAYKIDIEWWVFGLAGLLAMGIALVTVSFQSVKAALMNPVKSLRNE</sequence>
<evidence type="ECO:0000256" key="3">
    <source>
        <dbReference type="ARBA" id="ARBA00022692"/>
    </source>
</evidence>
<evidence type="ECO:0000259" key="7">
    <source>
        <dbReference type="Pfam" id="PF02687"/>
    </source>
</evidence>
<feature type="transmembrane region" description="Helical" evidence="6">
    <location>
        <begin position="107"/>
        <end position="130"/>
    </location>
</feature>
<evidence type="ECO:0000256" key="4">
    <source>
        <dbReference type="ARBA" id="ARBA00022989"/>
    </source>
</evidence>
<name>A0ABW6AUB0_9BACT</name>
<evidence type="ECO:0000256" key="1">
    <source>
        <dbReference type="ARBA" id="ARBA00004651"/>
    </source>
</evidence>
<dbReference type="InterPro" id="IPR050250">
    <property type="entry name" value="Macrolide_Exporter_MacB"/>
</dbReference>
<keyword evidence="5 6" id="KW-0472">Membrane</keyword>
<gene>
    <name evidence="9" type="ORF">ACFS25_27530</name>
</gene>
<evidence type="ECO:0000256" key="5">
    <source>
        <dbReference type="ARBA" id="ARBA00023136"/>
    </source>
</evidence>
<dbReference type="InterPro" id="IPR025857">
    <property type="entry name" value="MacB_PCD"/>
</dbReference>
<keyword evidence="2" id="KW-1003">Cell membrane</keyword>
<accession>A0ABW6AUB0</accession>
<dbReference type="EMBL" id="JBHUOM010000036">
    <property type="protein sequence ID" value="MFD2937555.1"/>
    <property type="molecule type" value="Genomic_DNA"/>
</dbReference>
<dbReference type="InterPro" id="IPR003838">
    <property type="entry name" value="ABC3_permease_C"/>
</dbReference>
<dbReference type="Pfam" id="PF02687">
    <property type="entry name" value="FtsX"/>
    <property type="match status" value="2"/>
</dbReference>